<dbReference type="Proteomes" id="UP001164746">
    <property type="component" value="Chromosome 1"/>
</dbReference>
<feature type="region of interest" description="Disordered" evidence="2">
    <location>
        <begin position="542"/>
        <end position="597"/>
    </location>
</feature>
<dbReference type="EMBL" id="CP111012">
    <property type="protein sequence ID" value="WAQ94514.1"/>
    <property type="molecule type" value="Genomic_DNA"/>
</dbReference>
<dbReference type="Gene3D" id="1.10.287.1490">
    <property type="match status" value="1"/>
</dbReference>
<protein>
    <submittedName>
        <fullName evidence="3">Uncharacterized protein</fullName>
    </submittedName>
</protein>
<accession>A0ABY7DA34</accession>
<feature type="coiled-coil region" evidence="1">
    <location>
        <begin position="425"/>
        <end position="471"/>
    </location>
</feature>
<evidence type="ECO:0000256" key="1">
    <source>
        <dbReference type="SAM" id="Coils"/>
    </source>
</evidence>
<sequence length="609" mass="70921">MKLTAENKTLDNEAGKLREKNEELQVRVCNFEERMQKLDEIFEQTKAMADDDTMSVQIQELHKKIASIQREKESLEKITKELTTTLHDMQSKYEEVKSEMESTKRNCDKEIHLLQNQLREMNSDVGELRKMLDFMEAEMYSTAEEKLQLKAKLEREQSRLNELHEQKLRLEEILDDKQQKDMKNMKMVNQKQKNTKNVQVVQARVIPDNDTAAQTASNNDDNVAVEQESQQVTVAQFAQAISAMTESLADLNEAYDLQSEVEDDNIPSFNRAYHMLDLGSNDSSSHKFTQTNITIAESEYSGFLLDDNGGFHENCKDVCTIDAEIQTEEILQFEEMQEMDEFFDENETKDDSEKDIDEIMMSERSADTEYVQGVKTTDNESEITVPGEMEVIGEIDLQAASGFLEMVDRETQTDASPSNEDLNDNESYEADVAETTAELEVKLREKEAEIEKRLLQKYEDREQNISLLEENFESRMKQIEYEIEDNYIQKVRDREVEIALECEMKKRKAIEEMTLETERKIERIKMEKDQQFVETLQKVKADFDRKERSRSRRSRQHVSSDRATEGQEQSALGPEGDMGEHLDHLQQENQELASVRDDLVHQIEKDYKI</sequence>
<proteinExistence type="predicted"/>
<evidence type="ECO:0000313" key="3">
    <source>
        <dbReference type="EMBL" id="WAQ94514.1"/>
    </source>
</evidence>
<evidence type="ECO:0000313" key="4">
    <source>
        <dbReference type="Proteomes" id="UP001164746"/>
    </source>
</evidence>
<evidence type="ECO:0000256" key="2">
    <source>
        <dbReference type="SAM" id="MobiDB-lite"/>
    </source>
</evidence>
<reference evidence="3" key="1">
    <citation type="submission" date="2022-11" db="EMBL/GenBank/DDBJ databases">
        <title>Centuries of genome instability and evolution in soft-shell clam transmissible cancer (bioRxiv).</title>
        <authorList>
            <person name="Hart S.F.M."/>
            <person name="Yonemitsu M.A."/>
            <person name="Giersch R.M."/>
            <person name="Beal B.F."/>
            <person name="Arriagada G."/>
            <person name="Davis B.W."/>
            <person name="Ostrander E.A."/>
            <person name="Goff S.P."/>
            <person name="Metzger M.J."/>
        </authorList>
    </citation>
    <scope>NUCLEOTIDE SEQUENCE</scope>
    <source>
        <strain evidence="3">MELC-2E11</strain>
        <tissue evidence="3">Siphon/mantle</tissue>
    </source>
</reference>
<name>A0ABY7DA34_MYAAR</name>
<organism evidence="3 4">
    <name type="scientific">Mya arenaria</name>
    <name type="common">Soft-shell clam</name>
    <dbReference type="NCBI Taxonomy" id="6604"/>
    <lineage>
        <taxon>Eukaryota</taxon>
        <taxon>Metazoa</taxon>
        <taxon>Spiralia</taxon>
        <taxon>Lophotrochozoa</taxon>
        <taxon>Mollusca</taxon>
        <taxon>Bivalvia</taxon>
        <taxon>Autobranchia</taxon>
        <taxon>Heteroconchia</taxon>
        <taxon>Euheterodonta</taxon>
        <taxon>Imparidentia</taxon>
        <taxon>Neoheterodontei</taxon>
        <taxon>Myida</taxon>
        <taxon>Myoidea</taxon>
        <taxon>Myidae</taxon>
        <taxon>Mya</taxon>
    </lineage>
</organism>
<keyword evidence="4" id="KW-1185">Reference proteome</keyword>
<feature type="coiled-coil region" evidence="1">
    <location>
        <begin position="58"/>
        <end position="180"/>
    </location>
</feature>
<keyword evidence="1" id="KW-0175">Coiled coil</keyword>
<gene>
    <name evidence="3" type="ORF">MAR_006985</name>
</gene>